<evidence type="ECO:0000313" key="2">
    <source>
        <dbReference type="EMBL" id="RXR28987.1"/>
    </source>
</evidence>
<accession>A0A4Q1KHE8</accession>
<dbReference type="EMBL" id="SBKP01000006">
    <property type="protein sequence ID" value="RXR28987.1"/>
    <property type="molecule type" value="Genomic_DNA"/>
</dbReference>
<comment type="caution">
    <text evidence="2">The sequence shown here is derived from an EMBL/GenBank/DDBJ whole genome shotgun (WGS) entry which is preliminary data.</text>
</comment>
<evidence type="ECO:0000256" key="1">
    <source>
        <dbReference type="SAM" id="Phobius"/>
    </source>
</evidence>
<evidence type="ECO:0000313" key="3">
    <source>
        <dbReference type="Proteomes" id="UP000290958"/>
    </source>
</evidence>
<proteinExistence type="predicted"/>
<name>A0A4Q1KHE8_9SPHN</name>
<reference evidence="3" key="1">
    <citation type="submission" date="2019-01" db="EMBL/GenBank/DDBJ databases">
        <title>Cytophagaceae bacterium strain CAR-16.</title>
        <authorList>
            <person name="Chen W.-M."/>
        </authorList>
    </citation>
    <scope>NUCLEOTIDE SEQUENCE [LARGE SCALE GENOMIC DNA]</scope>
    <source>
        <strain evidence="3">CHR27</strain>
    </source>
</reference>
<protein>
    <recommendedName>
        <fullName evidence="4">DUF1640 domain-containing protein</fullName>
    </recommendedName>
</protein>
<feature type="transmembrane region" description="Helical" evidence="1">
    <location>
        <begin position="56"/>
        <end position="81"/>
    </location>
</feature>
<dbReference type="RefSeq" id="WP_129404051.1">
    <property type="nucleotide sequence ID" value="NZ_SBKP01000006.1"/>
</dbReference>
<keyword evidence="1" id="KW-1133">Transmembrane helix</keyword>
<keyword evidence="1" id="KW-0472">Membrane</keyword>
<keyword evidence="3" id="KW-1185">Reference proteome</keyword>
<keyword evidence="1" id="KW-0812">Transmembrane</keyword>
<organism evidence="2 3">
    <name type="scientific">Sphingobium fluviale</name>
    <dbReference type="NCBI Taxonomy" id="2506423"/>
    <lineage>
        <taxon>Bacteria</taxon>
        <taxon>Pseudomonadati</taxon>
        <taxon>Pseudomonadota</taxon>
        <taxon>Alphaproteobacteria</taxon>
        <taxon>Sphingomonadales</taxon>
        <taxon>Sphingomonadaceae</taxon>
        <taxon>Sphingobium</taxon>
    </lineage>
</organism>
<dbReference type="Proteomes" id="UP000290958">
    <property type="component" value="Unassembled WGS sequence"/>
</dbReference>
<gene>
    <name evidence="2" type="ORF">EQG66_07870</name>
</gene>
<sequence>MTAYNPIAAMNRLKAAGLPAKQSEALAQELQGAIETHVTKEELSQSLAAMKADLTATIWTAAAALAGIGLAALSVAVSLIAR</sequence>
<dbReference type="AlphaFoldDB" id="A0A4Q1KHE8"/>
<evidence type="ECO:0008006" key="4">
    <source>
        <dbReference type="Google" id="ProtNLM"/>
    </source>
</evidence>